<dbReference type="PANTHER" id="PTHR22744:SF17">
    <property type="entry name" value="BTB DOMAIN-CONTAINING PROTEIN"/>
    <property type="match status" value="1"/>
</dbReference>
<feature type="domain" description="BTB" evidence="1">
    <location>
        <begin position="23"/>
        <end position="90"/>
    </location>
</feature>
<evidence type="ECO:0000259" key="1">
    <source>
        <dbReference type="PROSITE" id="PS50097"/>
    </source>
</evidence>
<dbReference type="PANTHER" id="PTHR22744">
    <property type="entry name" value="HELIX LOOP HELIX PROTEIN 21-RELATED"/>
    <property type="match status" value="1"/>
</dbReference>
<dbReference type="Proteomes" id="UP001249851">
    <property type="component" value="Unassembled WGS sequence"/>
</dbReference>
<proteinExistence type="predicted"/>
<dbReference type="InterPro" id="IPR000210">
    <property type="entry name" value="BTB/POZ_dom"/>
</dbReference>
<protein>
    <submittedName>
        <fullName evidence="2">BTB and MATH domain-containing protein 36</fullName>
    </submittedName>
</protein>
<dbReference type="CDD" id="cd18186">
    <property type="entry name" value="BTB_POZ_ZBTB_KLHL-like"/>
    <property type="match status" value="1"/>
</dbReference>
<dbReference type="AlphaFoldDB" id="A0AAD9QI26"/>
<accession>A0AAD9QI26</accession>
<name>A0AAD9QI26_ACRCE</name>
<dbReference type="Gene3D" id="3.30.710.10">
    <property type="entry name" value="Potassium Channel Kv1.1, Chain A"/>
    <property type="match status" value="1"/>
</dbReference>
<evidence type="ECO:0000313" key="3">
    <source>
        <dbReference type="Proteomes" id="UP001249851"/>
    </source>
</evidence>
<sequence>MYTLGRKERKEIEQDFSQPWEQSDLVLLVEGQPLHVHRLILSMSSPVFSRMLRGDFKEKTARSIPLPGKKYYQVREMLLAIYPSSLKSVNEHSCYFLLVLAHEYQMIHLIKKCENYLLEYVAGQKRFDVLNMLVIAQNFDLKRLLDECIKKTESLSLEELKTQQKYEEVEPLHQLKVIELQMGKVWRENARLKTLAREAREEWESIVDILANHAITTTKAFDYLCQYSRRSTEESLKVVMNDRFFNDRKGNCQSLHEVYDSLKTLQTKLNNMSS</sequence>
<evidence type="ECO:0000313" key="2">
    <source>
        <dbReference type="EMBL" id="KAK2561642.1"/>
    </source>
</evidence>
<dbReference type="InterPro" id="IPR011333">
    <property type="entry name" value="SKP1/BTB/POZ_sf"/>
</dbReference>
<keyword evidence="3" id="KW-1185">Reference proteome</keyword>
<dbReference type="SUPFAM" id="SSF54695">
    <property type="entry name" value="POZ domain"/>
    <property type="match status" value="1"/>
</dbReference>
<organism evidence="2 3">
    <name type="scientific">Acropora cervicornis</name>
    <name type="common">Staghorn coral</name>
    <dbReference type="NCBI Taxonomy" id="6130"/>
    <lineage>
        <taxon>Eukaryota</taxon>
        <taxon>Metazoa</taxon>
        <taxon>Cnidaria</taxon>
        <taxon>Anthozoa</taxon>
        <taxon>Hexacorallia</taxon>
        <taxon>Scleractinia</taxon>
        <taxon>Astrocoeniina</taxon>
        <taxon>Acroporidae</taxon>
        <taxon>Acropora</taxon>
    </lineage>
</organism>
<reference evidence="2" key="2">
    <citation type="journal article" date="2023" name="Science">
        <title>Genomic signatures of disease resistance in endangered staghorn corals.</title>
        <authorList>
            <person name="Vollmer S.V."/>
            <person name="Selwyn J.D."/>
            <person name="Despard B.A."/>
            <person name="Roesel C.L."/>
        </authorList>
    </citation>
    <scope>NUCLEOTIDE SEQUENCE</scope>
    <source>
        <strain evidence="2">K2</strain>
    </source>
</reference>
<dbReference type="Pfam" id="PF00651">
    <property type="entry name" value="BTB"/>
    <property type="match status" value="1"/>
</dbReference>
<dbReference type="PROSITE" id="PS50097">
    <property type="entry name" value="BTB"/>
    <property type="match status" value="1"/>
</dbReference>
<dbReference type="SMART" id="SM00225">
    <property type="entry name" value="BTB"/>
    <property type="match status" value="1"/>
</dbReference>
<dbReference type="EMBL" id="JARQWQ010000032">
    <property type="protein sequence ID" value="KAK2561642.1"/>
    <property type="molecule type" value="Genomic_DNA"/>
</dbReference>
<gene>
    <name evidence="2" type="ORF">P5673_015645</name>
</gene>
<reference evidence="2" key="1">
    <citation type="journal article" date="2023" name="G3 (Bethesda)">
        <title>Whole genome assembly and annotation of the endangered Caribbean coral Acropora cervicornis.</title>
        <authorList>
            <person name="Selwyn J.D."/>
            <person name="Vollmer S.V."/>
        </authorList>
    </citation>
    <scope>NUCLEOTIDE SEQUENCE</scope>
    <source>
        <strain evidence="2">K2</strain>
    </source>
</reference>
<comment type="caution">
    <text evidence="2">The sequence shown here is derived from an EMBL/GenBank/DDBJ whole genome shotgun (WGS) entry which is preliminary data.</text>
</comment>